<dbReference type="EMBL" id="PEBV01000034">
    <property type="protein sequence ID" value="PTQ51876.1"/>
    <property type="molecule type" value="Genomic_DNA"/>
</dbReference>
<dbReference type="Proteomes" id="UP000244180">
    <property type="component" value="Unassembled WGS sequence"/>
</dbReference>
<sequence length="60" mass="6880">MLEYDKGDPRIPHGPHGIIVPALTARFLRFLVERFVRQTLKDEPQAFKISVSGNFASRKQ</sequence>
<reference evidence="1 2" key="1">
    <citation type="submission" date="2017-08" db="EMBL/GenBank/DDBJ databases">
        <title>Burning lignite coal seam in the remote Altai Mountains harbors a hydrogen-driven thermophilic microbial community.</title>
        <authorList>
            <person name="Kadnikov V.V."/>
            <person name="Mardanov A.V."/>
            <person name="Ivasenko D."/>
            <person name="Beletsky A.V."/>
            <person name="Karnachuk O.V."/>
            <person name="Ravin N.V."/>
        </authorList>
    </citation>
    <scope>NUCLEOTIDE SEQUENCE [LARGE SCALE GENOMIC DNA]</scope>
    <source>
        <strain evidence="1">AL33</strain>
    </source>
</reference>
<comment type="caution">
    <text evidence="1">The sequence shown here is derived from an EMBL/GenBank/DDBJ whole genome shotgun (WGS) entry which is preliminary data.</text>
</comment>
<protein>
    <submittedName>
        <fullName evidence="1">Uncharacterized protein</fullName>
    </submittedName>
</protein>
<accession>A0A2T5G6Q4</accession>
<evidence type="ECO:0000313" key="1">
    <source>
        <dbReference type="EMBL" id="PTQ51876.1"/>
    </source>
</evidence>
<proteinExistence type="predicted"/>
<organism evidence="1 2">
    <name type="scientific">Hydrogenibacillus schlegelii</name>
    <name type="common">Bacillus schlegelii</name>
    <dbReference type="NCBI Taxonomy" id="1484"/>
    <lineage>
        <taxon>Bacteria</taxon>
        <taxon>Bacillati</taxon>
        <taxon>Bacillota</taxon>
        <taxon>Bacilli</taxon>
        <taxon>Bacillales</taxon>
        <taxon>Bacillales Family X. Incertae Sedis</taxon>
        <taxon>Hydrogenibacillus</taxon>
    </lineage>
</organism>
<gene>
    <name evidence="1" type="ORF">HSCHL_0995</name>
</gene>
<evidence type="ECO:0000313" key="2">
    <source>
        <dbReference type="Proteomes" id="UP000244180"/>
    </source>
</evidence>
<dbReference type="AlphaFoldDB" id="A0A2T5G6Q4"/>
<name>A0A2T5G6Q4_HYDSH</name>
<dbReference type="RefSeq" id="WP_273000543.1">
    <property type="nucleotide sequence ID" value="NZ_PEBV01000034.1"/>
</dbReference>